<feature type="domain" description="ABC3 transporter permease C-terminal" evidence="7">
    <location>
        <begin position="262"/>
        <end position="377"/>
    </location>
</feature>
<keyword evidence="2" id="KW-1003">Cell membrane</keyword>
<dbReference type="OrthoDB" id="5292592at2"/>
<feature type="transmembrane region" description="Helical" evidence="6">
    <location>
        <begin position="309"/>
        <end position="331"/>
    </location>
</feature>
<sequence length="830" mass="91828">MNRSLLLSWRFLLRDWRSGELWLLMLSLLMAVSVSTSIAIFSERLQISLGRQVAEVMGADLVISSPRRLSEEVNQFIDSQPVETATVLEFPSVVMAKDEMQLVSAKAVTSNYPLRGHMRTADQPFEADEVAQDTPGKGEVWLEPRLFPLLGVEVGDTLILGEAEFKVARAITLETDRGSGFYSLSPRLMFSMDDLDETGIIQPGSRVYWKTLIAGEGDELTGFRSRVEPLLTDSEKLSLAEENREDLRSSVVLLKQFLGLGSIAAMLLAGIAVAMSSRRFAERRFDGIAVMRCMGAQQNQVMQVFIGELLWIAVLVSVPGVIIGWLLQAGAVKLLAGVLPAWLPEAGPMPMVVGGLTGIITLVGFGLAPLLRLREVTPLRVLRRELTPAAAGVWSVYGLSFISMLALLWYHTGQLLMTVGVILGVAAVILLITLAIKAGLARVQRRLSEQPVPMPWRLGLKRLVQEQGQTSAQLIAFTLTFMAMALVLLVRTDLLDRWQQQLPENTPNYFAVNIQPAEVKPFQNFLQSNGIDGTSLYPMVRGRLVEINGQPAKEAVSEEQRSHNSLNRELNMTWSDQPAPESEMVEGEWWQPGDTGEISIEMSIVEHLGINLGDELTFMIAGTEVNAEVTSIREVQWESFQPNFYMILPEASLKNSPATWLNSFYLPQQDRLVLNELVRQFPTISLLDMDAVISQVQVMLEQSILAVEAMLLALLLAGLLVLASAIEASLDTRLREGALIRSLGGSRKQLMIMQVGEFFIMGAFSGVIAVLGTELCSWWLNTQVFELSWQPAIWLWVTLPVASALLIGLSGWLGIRRVIRQSPGVVLKQQ</sequence>
<dbReference type="InterPro" id="IPR003838">
    <property type="entry name" value="ABC3_permease_C"/>
</dbReference>
<name>A0A081ND01_9GAMM</name>
<evidence type="ECO:0000313" key="8">
    <source>
        <dbReference type="EMBL" id="KEQ16324.1"/>
    </source>
</evidence>
<evidence type="ECO:0000256" key="3">
    <source>
        <dbReference type="ARBA" id="ARBA00022692"/>
    </source>
</evidence>
<feature type="transmembrane region" description="Helical" evidence="6">
    <location>
        <begin position="391"/>
        <end position="410"/>
    </location>
</feature>
<keyword evidence="9" id="KW-1185">Reference proteome</keyword>
<proteinExistence type="predicted"/>
<keyword evidence="4 6" id="KW-1133">Transmembrane helix</keyword>
<evidence type="ECO:0000313" key="9">
    <source>
        <dbReference type="Proteomes" id="UP000028073"/>
    </source>
</evidence>
<evidence type="ECO:0000256" key="6">
    <source>
        <dbReference type="SAM" id="Phobius"/>
    </source>
</evidence>
<dbReference type="eggNOG" id="COG3127">
    <property type="taxonomic scope" value="Bacteria"/>
</dbReference>
<feature type="transmembrane region" description="Helical" evidence="6">
    <location>
        <begin position="471"/>
        <end position="490"/>
    </location>
</feature>
<feature type="transmembrane region" description="Helical" evidence="6">
    <location>
        <begin position="351"/>
        <end position="371"/>
    </location>
</feature>
<feature type="transmembrane region" description="Helical" evidence="6">
    <location>
        <begin position="793"/>
        <end position="815"/>
    </location>
</feature>
<evidence type="ECO:0000256" key="1">
    <source>
        <dbReference type="ARBA" id="ARBA00004651"/>
    </source>
</evidence>
<accession>A0A081ND01</accession>
<feature type="domain" description="ABC3 transporter permease C-terminal" evidence="7">
    <location>
        <begin position="710"/>
        <end position="823"/>
    </location>
</feature>
<evidence type="ECO:0000256" key="2">
    <source>
        <dbReference type="ARBA" id="ARBA00022475"/>
    </source>
</evidence>
<evidence type="ECO:0000256" key="5">
    <source>
        <dbReference type="ARBA" id="ARBA00023136"/>
    </source>
</evidence>
<feature type="transmembrane region" description="Helical" evidence="6">
    <location>
        <begin position="257"/>
        <end position="275"/>
    </location>
</feature>
<organism evidence="8 9">
    <name type="scientific">Endozoicomonas numazuensis</name>
    <dbReference type="NCBI Taxonomy" id="1137799"/>
    <lineage>
        <taxon>Bacteria</taxon>
        <taxon>Pseudomonadati</taxon>
        <taxon>Pseudomonadota</taxon>
        <taxon>Gammaproteobacteria</taxon>
        <taxon>Oceanospirillales</taxon>
        <taxon>Endozoicomonadaceae</taxon>
        <taxon>Endozoicomonas</taxon>
    </lineage>
</organism>
<feature type="transmembrane region" description="Helical" evidence="6">
    <location>
        <begin position="21"/>
        <end position="41"/>
    </location>
</feature>
<dbReference type="RefSeq" id="WP_034839737.1">
    <property type="nucleotide sequence ID" value="NZ_JOKH01000005.1"/>
</dbReference>
<dbReference type="InterPro" id="IPR038766">
    <property type="entry name" value="Membrane_comp_ABC_pdt"/>
</dbReference>
<gene>
    <name evidence="8" type="ORF">GZ78_20795</name>
</gene>
<reference evidence="8 9" key="1">
    <citation type="submission" date="2014-06" db="EMBL/GenBank/DDBJ databases">
        <title>Whole Genome Sequences of Three Symbiotic Endozoicomonas Bacteria.</title>
        <authorList>
            <person name="Neave M.J."/>
            <person name="Apprill A."/>
            <person name="Voolstra C.R."/>
        </authorList>
    </citation>
    <scope>NUCLEOTIDE SEQUENCE [LARGE SCALE GENOMIC DNA]</scope>
    <source>
        <strain evidence="8 9">DSM 25634</strain>
    </source>
</reference>
<feature type="transmembrane region" description="Helical" evidence="6">
    <location>
        <begin position="416"/>
        <end position="436"/>
    </location>
</feature>
<feature type="transmembrane region" description="Helical" evidence="6">
    <location>
        <begin position="750"/>
        <end position="773"/>
    </location>
</feature>
<evidence type="ECO:0000256" key="4">
    <source>
        <dbReference type="ARBA" id="ARBA00022989"/>
    </source>
</evidence>
<dbReference type="PANTHER" id="PTHR30287">
    <property type="entry name" value="MEMBRANE COMPONENT OF PREDICTED ABC SUPERFAMILY METABOLITE UPTAKE TRANSPORTER"/>
    <property type="match status" value="1"/>
</dbReference>
<keyword evidence="5 6" id="KW-0472">Membrane</keyword>
<dbReference type="EMBL" id="JOKH01000005">
    <property type="protein sequence ID" value="KEQ16324.1"/>
    <property type="molecule type" value="Genomic_DNA"/>
</dbReference>
<dbReference type="Pfam" id="PF02687">
    <property type="entry name" value="FtsX"/>
    <property type="match status" value="2"/>
</dbReference>
<comment type="caution">
    <text evidence="8">The sequence shown here is derived from an EMBL/GenBank/DDBJ whole genome shotgun (WGS) entry which is preliminary data.</text>
</comment>
<dbReference type="Proteomes" id="UP000028073">
    <property type="component" value="Unassembled WGS sequence"/>
</dbReference>
<protein>
    <recommendedName>
        <fullName evidence="7">ABC3 transporter permease C-terminal domain-containing protein</fullName>
    </recommendedName>
</protein>
<dbReference type="GO" id="GO:0005886">
    <property type="term" value="C:plasma membrane"/>
    <property type="evidence" value="ECO:0007669"/>
    <property type="project" value="UniProtKB-SubCell"/>
</dbReference>
<evidence type="ECO:0000259" key="7">
    <source>
        <dbReference type="Pfam" id="PF02687"/>
    </source>
</evidence>
<dbReference type="AlphaFoldDB" id="A0A081ND01"/>
<dbReference type="PANTHER" id="PTHR30287:SF1">
    <property type="entry name" value="INNER MEMBRANE PROTEIN"/>
    <property type="match status" value="1"/>
</dbReference>
<comment type="subcellular location">
    <subcellularLocation>
        <location evidence="1">Cell membrane</location>
        <topology evidence="1">Multi-pass membrane protein</topology>
    </subcellularLocation>
</comment>
<keyword evidence="3 6" id="KW-0812">Transmembrane</keyword>
<dbReference type="STRING" id="1137799.GZ78_20795"/>
<feature type="transmembrane region" description="Helical" evidence="6">
    <location>
        <begin position="709"/>
        <end position="730"/>
    </location>
</feature>